<dbReference type="AlphaFoldDB" id="A0A7W7Y635"/>
<sequence length="68" mass="8027">MNRIIGDKMRYRLCAVTFDPSEKLNKFITEKLIYHLNAFIQVKLSQAEKVFVTIYCWRAKLALLFIAT</sequence>
<dbReference type="Proteomes" id="UP000528322">
    <property type="component" value="Unassembled WGS sequence"/>
</dbReference>
<name>A0A7W7Y635_9BACT</name>
<gene>
    <name evidence="1" type="ORF">HNR37_002127</name>
</gene>
<comment type="caution">
    <text evidence="1">The sequence shown here is derived from an EMBL/GenBank/DDBJ whole genome shotgun (WGS) entry which is preliminary data.</text>
</comment>
<proteinExistence type="predicted"/>
<keyword evidence="2" id="KW-1185">Reference proteome</keyword>
<dbReference type="RefSeq" id="WP_221270532.1">
    <property type="nucleotide sequence ID" value="NZ_JACHID010000016.1"/>
</dbReference>
<accession>A0A7W7Y635</accession>
<protein>
    <submittedName>
        <fullName evidence="1">Uncharacterized protein</fullName>
    </submittedName>
</protein>
<dbReference type="EMBL" id="JACHID010000016">
    <property type="protein sequence ID" value="MBB5022783.1"/>
    <property type="molecule type" value="Genomic_DNA"/>
</dbReference>
<evidence type="ECO:0000313" key="2">
    <source>
        <dbReference type="Proteomes" id="UP000528322"/>
    </source>
</evidence>
<organism evidence="1 2">
    <name type="scientific">Desulfurispira natronophila</name>
    <dbReference type="NCBI Taxonomy" id="682562"/>
    <lineage>
        <taxon>Bacteria</taxon>
        <taxon>Pseudomonadati</taxon>
        <taxon>Chrysiogenota</taxon>
        <taxon>Chrysiogenia</taxon>
        <taxon>Chrysiogenales</taxon>
        <taxon>Chrysiogenaceae</taxon>
        <taxon>Desulfurispira</taxon>
    </lineage>
</organism>
<reference evidence="1 2" key="1">
    <citation type="submission" date="2020-08" db="EMBL/GenBank/DDBJ databases">
        <title>Genomic Encyclopedia of Type Strains, Phase IV (KMG-IV): sequencing the most valuable type-strain genomes for metagenomic binning, comparative biology and taxonomic classification.</title>
        <authorList>
            <person name="Goeker M."/>
        </authorList>
    </citation>
    <scope>NUCLEOTIDE SEQUENCE [LARGE SCALE GENOMIC DNA]</scope>
    <source>
        <strain evidence="1 2">DSM 22071</strain>
    </source>
</reference>
<evidence type="ECO:0000313" key="1">
    <source>
        <dbReference type="EMBL" id="MBB5022783.1"/>
    </source>
</evidence>